<name>A0A100WDB3_MYCCR</name>
<feature type="transmembrane region" description="Helical" evidence="1">
    <location>
        <begin position="95"/>
        <end position="119"/>
    </location>
</feature>
<organism evidence="2 3">
    <name type="scientific">Mycolicibacterium canariasense</name>
    <name type="common">Mycobacterium canariasense</name>
    <dbReference type="NCBI Taxonomy" id="228230"/>
    <lineage>
        <taxon>Bacteria</taxon>
        <taxon>Bacillati</taxon>
        <taxon>Actinomycetota</taxon>
        <taxon>Actinomycetes</taxon>
        <taxon>Mycobacteriales</taxon>
        <taxon>Mycobacteriaceae</taxon>
        <taxon>Mycolicibacterium</taxon>
    </lineage>
</organism>
<dbReference type="Proteomes" id="UP000069443">
    <property type="component" value="Unassembled WGS sequence"/>
</dbReference>
<comment type="caution">
    <text evidence="2">The sequence shown here is derived from an EMBL/GenBank/DDBJ whole genome shotgun (WGS) entry which is preliminary data.</text>
</comment>
<protein>
    <recommendedName>
        <fullName evidence="4">Transmembrane protein</fullName>
    </recommendedName>
</protein>
<keyword evidence="1" id="KW-1133">Transmembrane helix</keyword>
<feature type="transmembrane region" description="Helical" evidence="1">
    <location>
        <begin position="125"/>
        <end position="145"/>
    </location>
</feature>
<dbReference type="OrthoDB" id="4554544at2"/>
<dbReference type="EMBL" id="BCSY01000046">
    <property type="protein sequence ID" value="GAS96146.1"/>
    <property type="molecule type" value="Genomic_DNA"/>
</dbReference>
<reference evidence="3" key="2">
    <citation type="submission" date="2016-02" db="EMBL/GenBank/DDBJ databases">
        <title>Draft genome sequence of five rapidly growing Mycobacterium species.</title>
        <authorList>
            <person name="Katahira K."/>
            <person name="Gotou Y."/>
            <person name="Iida K."/>
            <person name="Ogura Y."/>
            <person name="Hayashi T."/>
        </authorList>
    </citation>
    <scope>NUCLEOTIDE SEQUENCE [LARGE SCALE GENOMIC DNA]</scope>
    <source>
        <strain evidence="3">JCM15298</strain>
    </source>
</reference>
<reference evidence="3" key="1">
    <citation type="journal article" date="2016" name="Genome Announc.">
        <title>Draft Genome Sequences of Five Rapidly Growing Mycobacterium Species, M. thermoresistibile, M. fortuitum subsp. acetamidolyticum, M. canariasense, M. brisbanense, and M. novocastrense.</title>
        <authorList>
            <person name="Katahira K."/>
            <person name="Ogura Y."/>
            <person name="Gotoh Y."/>
            <person name="Hayashi T."/>
        </authorList>
    </citation>
    <scope>NUCLEOTIDE SEQUENCE [LARGE SCALE GENOMIC DNA]</scope>
    <source>
        <strain evidence="3">JCM15298</strain>
    </source>
</reference>
<dbReference type="RefSeq" id="WP_062657216.1">
    <property type="nucleotide sequence ID" value="NZ_BCSY01000046.1"/>
</dbReference>
<evidence type="ECO:0008006" key="4">
    <source>
        <dbReference type="Google" id="ProtNLM"/>
    </source>
</evidence>
<keyword evidence="1" id="KW-0472">Membrane</keyword>
<dbReference type="AlphaFoldDB" id="A0A100WDB3"/>
<dbReference type="STRING" id="228230.RMCC_3112"/>
<evidence type="ECO:0000313" key="2">
    <source>
        <dbReference type="EMBL" id="GAS96146.1"/>
    </source>
</evidence>
<evidence type="ECO:0000313" key="3">
    <source>
        <dbReference type="Proteomes" id="UP000069443"/>
    </source>
</evidence>
<keyword evidence="3" id="KW-1185">Reference proteome</keyword>
<proteinExistence type="predicted"/>
<keyword evidence="1" id="KW-0812">Transmembrane</keyword>
<accession>A0A100WDB3</accession>
<evidence type="ECO:0000256" key="1">
    <source>
        <dbReference type="SAM" id="Phobius"/>
    </source>
</evidence>
<feature type="transmembrane region" description="Helical" evidence="1">
    <location>
        <begin position="32"/>
        <end position="48"/>
    </location>
</feature>
<sequence length="154" mass="16208">MDDITPEGARNALETAEHARRRVAAEVGLPRGYWWAMAAAWVALGVLGDLGPHWLTTIATIAFAIGHSTVASRLLSGRHRSDRVQVSAATAGQRVPLVVVGILLSLVVLTVAAGFALHADGVRHAGTWAAVLAATVVGFGGPEILRVTRRWAHA</sequence>
<gene>
    <name evidence="2" type="ORF">RMCC_3112</name>
</gene>
<feature type="transmembrane region" description="Helical" evidence="1">
    <location>
        <begin position="54"/>
        <end position="75"/>
    </location>
</feature>